<dbReference type="InterPro" id="IPR020816">
    <property type="entry name" value="Histone-like_DNA-bd_CS"/>
</dbReference>
<dbReference type="EMBL" id="LT841305">
    <property type="protein sequence ID" value="SMH64189.1"/>
    <property type="molecule type" value="Genomic_DNA"/>
</dbReference>
<dbReference type="InterPro" id="IPR000119">
    <property type="entry name" value="Hist_DNA-bd"/>
</dbReference>
<reference evidence="4" key="1">
    <citation type="submission" date="2014-03" db="EMBL/GenBank/DDBJ databases">
        <authorList>
            <person name="Genoscope - CEA"/>
        </authorList>
    </citation>
    <scope>NUCLEOTIDE SEQUENCE [LARGE SCALE GENOMIC DNA]</scope>
    <source>
        <strain evidence="4">CF27</strain>
    </source>
</reference>
<keyword evidence="2" id="KW-0238">DNA-binding</keyword>
<keyword evidence="3" id="KW-1133">Transmembrane helix</keyword>
<evidence type="ECO:0000313" key="5">
    <source>
        <dbReference type="EMBL" id="SMH64189.1"/>
    </source>
</evidence>
<evidence type="ECO:0000313" key="4">
    <source>
        <dbReference type="EMBL" id="CDQ08891.1"/>
    </source>
</evidence>
<evidence type="ECO:0000256" key="2">
    <source>
        <dbReference type="ARBA" id="ARBA00023125"/>
    </source>
</evidence>
<feature type="transmembrane region" description="Helical" evidence="3">
    <location>
        <begin position="12"/>
        <end position="34"/>
    </location>
</feature>
<evidence type="ECO:0000256" key="1">
    <source>
        <dbReference type="ARBA" id="ARBA00010529"/>
    </source>
</evidence>
<evidence type="ECO:0000313" key="6">
    <source>
        <dbReference type="Proteomes" id="UP000193925"/>
    </source>
</evidence>
<organism evidence="4">
    <name type="scientific">Acidithiobacillus ferrivorans</name>
    <dbReference type="NCBI Taxonomy" id="160808"/>
    <lineage>
        <taxon>Bacteria</taxon>
        <taxon>Pseudomonadati</taxon>
        <taxon>Pseudomonadota</taxon>
        <taxon>Acidithiobacillia</taxon>
        <taxon>Acidithiobacillales</taxon>
        <taxon>Acidithiobacillaceae</taxon>
        <taxon>Acidithiobacillus</taxon>
    </lineage>
</organism>
<accession>A0A060UKJ4</accession>
<dbReference type="PRINTS" id="PR01727">
    <property type="entry name" value="DNABINDINGHU"/>
</dbReference>
<sequence length="98" mass="10745">MTGKESKALVELFFDAICSTLAGCSLQGFGNFMLRDKRTRPGRKPKTGEVVPIAARLAACKAGSDVPGEPPLIATLCFIYRCYFRCDFWSLSFASMPI</sequence>
<dbReference type="SUPFAM" id="SSF47729">
    <property type="entry name" value="IHF-like DNA-binding proteins"/>
    <property type="match status" value="1"/>
</dbReference>
<gene>
    <name evidence="5" type="ORF">AFERRI_10222</name>
    <name evidence="4" type="ORF">AFERRI_110055</name>
</gene>
<dbReference type="AlphaFoldDB" id="A0A060UKJ4"/>
<keyword evidence="6" id="KW-1185">Reference proteome</keyword>
<dbReference type="InterPro" id="IPR010992">
    <property type="entry name" value="IHF-like_DNA-bd_dom_sf"/>
</dbReference>
<dbReference type="Gene3D" id="4.10.520.10">
    <property type="entry name" value="IHF-like DNA-binding proteins"/>
    <property type="match status" value="1"/>
</dbReference>
<proteinExistence type="inferred from homology"/>
<reference evidence="5 6" key="3">
    <citation type="submission" date="2017-03" db="EMBL/GenBank/DDBJ databases">
        <authorList>
            <person name="Regsiter A."/>
            <person name="William W."/>
        </authorList>
    </citation>
    <scope>NUCLEOTIDE SEQUENCE [LARGE SCALE GENOMIC DNA]</scope>
    <source>
        <strain evidence="5">PRJEB5721</strain>
    </source>
</reference>
<dbReference type="PROSITE" id="PS00045">
    <property type="entry name" value="HISTONE_LIKE"/>
    <property type="match status" value="1"/>
</dbReference>
<evidence type="ECO:0000256" key="3">
    <source>
        <dbReference type="SAM" id="Phobius"/>
    </source>
</evidence>
<dbReference type="EMBL" id="CCCS020000003">
    <property type="protein sequence ID" value="CDQ08891.1"/>
    <property type="molecule type" value="Genomic_DNA"/>
</dbReference>
<dbReference type="Proteomes" id="UP000193925">
    <property type="component" value="Chromosome AFERRI"/>
</dbReference>
<dbReference type="Pfam" id="PF00216">
    <property type="entry name" value="Bac_DNA_binding"/>
    <property type="match status" value="1"/>
</dbReference>
<dbReference type="GO" id="GO:0003677">
    <property type="term" value="F:DNA binding"/>
    <property type="evidence" value="ECO:0007669"/>
    <property type="project" value="UniProtKB-KW"/>
</dbReference>
<protein>
    <submittedName>
        <fullName evidence="4">Uncharacterized protein</fullName>
    </submittedName>
</protein>
<reference evidence="4" key="2">
    <citation type="submission" date="2014-07" db="EMBL/GenBank/DDBJ databases">
        <title>Initial genome analysis of the psychrotolerant acidophile Acidithiobacillus ferrivorans CF27: insights into iron and sulfur oxidation pathways and into biofilm formation.</title>
        <authorList>
            <person name="Talla E."/>
            <person name="Hedrich S."/>
            <person name="Mangenot S."/>
            <person name="Ji B."/>
            <person name="Johnson D.B."/>
            <person name="Barbe V."/>
            <person name="Bonnefoy V."/>
        </authorList>
    </citation>
    <scope>NUCLEOTIDE SEQUENCE [LARGE SCALE GENOMIC DNA]</scope>
    <source>
        <strain evidence="4">CF27</strain>
    </source>
</reference>
<keyword evidence="3" id="KW-0472">Membrane</keyword>
<keyword evidence="3" id="KW-0812">Transmembrane</keyword>
<comment type="similarity">
    <text evidence="1">Belongs to the bacterial histone-like protein family.</text>
</comment>
<dbReference type="GO" id="GO:0030527">
    <property type="term" value="F:structural constituent of chromatin"/>
    <property type="evidence" value="ECO:0007669"/>
    <property type="project" value="InterPro"/>
</dbReference>
<name>A0A060UKJ4_9PROT</name>